<feature type="transmembrane region" description="Helical" evidence="1">
    <location>
        <begin position="12"/>
        <end position="39"/>
    </location>
</feature>
<keyword evidence="1" id="KW-0472">Membrane</keyword>
<proteinExistence type="predicted"/>
<keyword evidence="1" id="KW-0812">Transmembrane</keyword>
<dbReference type="AlphaFoldDB" id="A0A1I8EKL3"/>
<evidence type="ECO:0000313" key="2">
    <source>
        <dbReference type="WBParaSite" id="maker-PairedContig_270-snap-gene-0.9-mRNA-1"/>
    </source>
</evidence>
<reference evidence="2" key="1">
    <citation type="submission" date="2016-11" db="UniProtKB">
        <authorList>
            <consortium name="WormBaseParasite"/>
        </authorList>
    </citation>
    <scope>IDENTIFICATION</scope>
    <source>
        <strain evidence="2">pt0022</strain>
    </source>
</reference>
<organism evidence="2">
    <name type="scientific">Wuchereria bancrofti</name>
    <dbReference type="NCBI Taxonomy" id="6293"/>
    <lineage>
        <taxon>Eukaryota</taxon>
        <taxon>Metazoa</taxon>
        <taxon>Ecdysozoa</taxon>
        <taxon>Nematoda</taxon>
        <taxon>Chromadorea</taxon>
        <taxon>Rhabditida</taxon>
        <taxon>Spirurina</taxon>
        <taxon>Spiruromorpha</taxon>
        <taxon>Filarioidea</taxon>
        <taxon>Onchocercidae</taxon>
        <taxon>Wuchereria</taxon>
    </lineage>
</organism>
<accession>A0A1I8EKL3</accession>
<dbReference type="WBParaSite" id="maker-PairedContig_270-snap-gene-0.9-mRNA-1">
    <property type="protein sequence ID" value="maker-PairedContig_270-snap-gene-0.9-mRNA-1"/>
    <property type="gene ID" value="maker-PairedContig_270-snap-gene-0.9"/>
</dbReference>
<name>A0A1I8EKL3_WUCBA</name>
<sequence>MSLFHCDFSHVLAYVCCLSYDFVACSTRFFFAVPFYLYFACGNELKSKSCLDSVFQWNTWYFPIVALKTLLEKRYQNIYNDPHTSSAISRWRISFVGLSQSILLEYVQKSGGFCRWRLSRTNC</sequence>
<keyword evidence="1" id="KW-1133">Transmembrane helix</keyword>
<evidence type="ECO:0000256" key="1">
    <source>
        <dbReference type="SAM" id="Phobius"/>
    </source>
</evidence>
<protein>
    <submittedName>
        <fullName evidence="2">Uncharacterized protein</fullName>
    </submittedName>
</protein>